<evidence type="ECO:0000313" key="3">
    <source>
        <dbReference type="Proteomes" id="UP000188947"/>
    </source>
</evidence>
<evidence type="ECO:0000256" key="1">
    <source>
        <dbReference type="SAM" id="Phobius"/>
    </source>
</evidence>
<dbReference type="STRING" id="238.BBD35_17210"/>
<feature type="transmembrane region" description="Helical" evidence="1">
    <location>
        <begin position="57"/>
        <end position="81"/>
    </location>
</feature>
<gene>
    <name evidence="2" type="ORF">BMF97_04900</name>
</gene>
<keyword evidence="3" id="KW-1185">Reference proteome</keyword>
<dbReference type="EMBL" id="MPOG01000007">
    <property type="protein sequence ID" value="OOH96616.1"/>
    <property type="molecule type" value="Genomic_DNA"/>
</dbReference>
<organism evidence="2 3">
    <name type="scientific">Elizabethkingia meningoseptica</name>
    <name type="common">Chryseobacterium meningosepticum</name>
    <dbReference type="NCBI Taxonomy" id="238"/>
    <lineage>
        <taxon>Bacteria</taxon>
        <taxon>Pseudomonadati</taxon>
        <taxon>Bacteroidota</taxon>
        <taxon>Flavobacteriia</taxon>
        <taxon>Flavobacteriales</taxon>
        <taxon>Weeksellaceae</taxon>
        <taxon>Elizabethkingia</taxon>
    </lineage>
</organism>
<proteinExistence type="predicted"/>
<sequence length="178" mass="20839">MTEIKKYYLPKSSAFLTGSVFIIIGLFLIAIDFIFDDVKDLTLPIIFKRLFINFDDFSTIVGSTLMLLLRVAFIGYGIYIIKKQSQLTVFEIDARVIRYREAVKSRYDIFHFINPLKSVYYKELDRIYIADSSPYKNVLMIEVKGKQELLLGVHRLNINDKKEIVRIISQKITNKKRP</sequence>
<keyword evidence="1" id="KW-1133">Transmembrane helix</keyword>
<reference evidence="2 3" key="1">
    <citation type="submission" date="2016-11" db="EMBL/GenBank/DDBJ databases">
        <title>Genome sequence and comparative genomic analysis of clinical strain Elizabethkingia meningoseptica 61421 PRCM.</title>
        <authorList>
            <person name="Wang M."/>
            <person name="Hu S."/>
            <person name="Cao L."/>
            <person name="Jiang T."/>
            <person name="Zhou Y."/>
            <person name="Ming D."/>
        </authorList>
    </citation>
    <scope>NUCLEOTIDE SEQUENCE [LARGE SCALE GENOMIC DNA]</scope>
    <source>
        <strain evidence="2 3">61421 PRCM</strain>
    </source>
</reference>
<evidence type="ECO:0008006" key="4">
    <source>
        <dbReference type="Google" id="ProtNLM"/>
    </source>
</evidence>
<feature type="transmembrane region" description="Helical" evidence="1">
    <location>
        <begin position="12"/>
        <end position="35"/>
    </location>
</feature>
<protein>
    <recommendedName>
        <fullName evidence="4">DUF304 domain-containing protein</fullName>
    </recommendedName>
</protein>
<accession>A0A1V3U302</accession>
<dbReference type="AlphaFoldDB" id="A0A1V3U302"/>
<name>A0A1V3U302_ELIME</name>
<dbReference type="RefSeq" id="WP_069214384.1">
    <property type="nucleotide sequence ID" value="NZ_CP016378.1"/>
</dbReference>
<evidence type="ECO:0000313" key="2">
    <source>
        <dbReference type="EMBL" id="OOH96616.1"/>
    </source>
</evidence>
<keyword evidence="1" id="KW-0812">Transmembrane</keyword>
<comment type="caution">
    <text evidence="2">The sequence shown here is derived from an EMBL/GenBank/DDBJ whole genome shotgun (WGS) entry which is preliminary data.</text>
</comment>
<dbReference type="Proteomes" id="UP000188947">
    <property type="component" value="Unassembled WGS sequence"/>
</dbReference>
<keyword evidence="1" id="KW-0472">Membrane</keyword>